<proteinExistence type="predicted"/>
<accession>A0A2Z3DJH7</accession>
<dbReference type="KEGG" id="vg:77949041"/>
<sequence>MFPVTLQDKQDNVVTVWPPCYGFLQHSNYHGGDDCDEDSDYYDPITYEANEGWTQYVHVWDSSYSLMQSSGSDELLSSLMSMEDIRIIWNSGTHIPMRGKDGSNNIISFQYAFYHADVGDEKPKNAVELWAEYRERPDVTVKSVMEALEAFMDKDRPSCLVWHEKGFMGVVTEDVSEPVPADRCLFYLMVNRLFYQEDEQANVWTFLDKLFMDDWSPLQALAYSRLINAKENLFGEVRVAFTGNEYDNCLFPVTLYTVGIGANMAEPRQTAWRQPSYMAGEGHFRDEDYSSVWYDVPGHEEHELYVNNSMFLPILQPEALQDRALKEPMLIVAFAKAISLSDKTRNELLYTRFGNDRVNTYTMIRHFQQSNLSNNSSFDVLPSTEWDSILTKLFLGN</sequence>
<keyword evidence="2" id="KW-1185">Reference proteome</keyword>
<dbReference type="RefSeq" id="YP_010672754.1">
    <property type="nucleotide sequence ID" value="NC_070979.1"/>
</dbReference>
<evidence type="ECO:0000313" key="2">
    <source>
        <dbReference type="Proteomes" id="UP000257884"/>
    </source>
</evidence>
<organism evidence="1 2">
    <name type="scientific">Escherichia phage EP335</name>
    <dbReference type="NCBI Taxonomy" id="2070199"/>
    <lineage>
        <taxon>Viruses</taxon>
        <taxon>Duplodnaviria</taxon>
        <taxon>Heunggongvirae</taxon>
        <taxon>Uroviricota</taxon>
        <taxon>Caudoviricetes</taxon>
        <taxon>Mktvariviridae</taxon>
        <taxon>Gordonclarkvirinae</taxon>
        <taxon>Nieuwekanaalvirus</taxon>
        <taxon>Nieuwekanaalvirus EP335</taxon>
    </lineage>
</organism>
<protein>
    <submittedName>
        <fullName evidence="1">Uncharacterized protein</fullName>
    </submittedName>
</protein>
<dbReference type="Proteomes" id="UP000257884">
    <property type="component" value="Segment"/>
</dbReference>
<name>A0A2Z3DJH7_9CAUD</name>
<evidence type="ECO:0000313" key="1">
    <source>
        <dbReference type="EMBL" id="AVZ45169.1"/>
    </source>
</evidence>
<dbReference type="EMBL" id="MG748548">
    <property type="protein sequence ID" value="AVZ45169.1"/>
    <property type="molecule type" value="Genomic_DNA"/>
</dbReference>
<dbReference type="GeneID" id="77949041"/>
<reference evidence="2" key="1">
    <citation type="submission" date="2018-01" db="EMBL/GenBank/DDBJ databases">
        <authorList>
            <person name="van Mierlo J.T."/>
            <person name="Hagens S."/>
            <person name="Witte S."/>
            <person name="Klamert S."/>
            <person name="van de Straat L."/>
        </authorList>
    </citation>
    <scope>NUCLEOTIDE SEQUENCE [LARGE SCALE GENOMIC DNA]</scope>
</reference>